<feature type="domain" description="GH26" evidence="5">
    <location>
        <begin position="39"/>
        <end position="362"/>
    </location>
</feature>
<dbReference type="InterPro" id="IPR000805">
    <property type="entry name" value="Glyco_hydro_26"/>
</dbReference>
<dbReference type="Proteomes" id="UP000011566">
    <property type="component" value="Unassembled WGS sequence"/>
</dbReference>
<feature type="region of interest" description="Disordered" evidence="4">
    <location>
        <begin position="1"/>
        <end position="60"/>
    </location>
</feature>
<dbReference type="PANTHER" id="PTHR40079">
    <property type="entry name" value="MANNAN ENDO-1,4-BETA-MANNOSIDASE E-RELATED"/>
    <property type="match status" value="1"/>
</dbReference>
<proteinExistence type="inferred from homology"/>
<dbReference type="GO" id="GO:0006080">
    <property type="term" value="P:substituted mannan metabolic process"/>
    <property type="evidence" value="ECO:0007669"/>
    <property type="project" value="InterPro"/>
</dbReference>
<accession>M0M1L5</accession>
<sequence length="411" mass="44685">MAGVAGLAGCSTPFDPVSTPESSNGSGSAPTDGSGAGNESTGELTETPEAPQTRSGAALTGVFPGSEELDATLAAYSNWISKKPAVVLLFVDALAEPSATQGFVDDALTQVWNAGHVPMISWQPLVNDGQTPEAVERRIANGDYDEQIRAWAMALDDWAHPRGGQTRGRRFYFRPAHEMNGNWFPWSAVDSTRVPASTDSPGTADDYVSMWRHVHQLFGNTDLDETNVQWMWSPNADEPSNSVRAEQYYPGDEFVDWVGLDGFNFGGSQEYDNGATSNWRSPNGIFGPMLQRIRDLTDKPVALAEFASSSVPESGDGHQPQQKAEWIQDVFDYVAENDIKMACWFNVDQEGQDESDWAVFGGARGTSQVTIGGTQYPVYEAYNRSVSGSDYLGALPDYPPLLTDDEFAGDF</sequence>
<feature type="compositionally biased region" description="Polar residues" evidence="4">
    <location>
        <begin position="19"/>
        <end position="55"/>
    </location>
</feature>
<keyword evidence="2" id="KW-0378">Hydrolase</keyword>
<evidence type="ECO:0000313" key="7">
    <source>
        <dbReference type="Proteomes" id="UP000011566"/>
    </source>
</evidence>
<keyword evidence="7" id="KW-1185">Reference proteome</keyword>
<dbReference type="PROSITE" id="PS51764">
    <property type="entry name" value="GH26"/>
    <property type="match status" value="1"/>
</dbReference>
<evidence type="ECO:0000256" key="3">
    <source>
        <dbReference type="ARBA" id="ARBA00023295"/>
    </source>
</evidence>
<dbReference type="eggNOG" id="arCOG09119">
    <property type="taxonomic scope" value="Archaea"/>
</dbReference>
<evidence type="ECO:0000313" key="6">
    <source>
        <dbReference type="EMBL" id="EMA39561.1"/>
    </source>
</evidence>
<dbReference type="Gene3D" id="3.20.20.80">
    <property type="entry name" value="Glycosidases"/>
    <property type="match status" value="1"/>
</dbReference>
<evidence type="ECO:0000256" key="2">
    <source>
        <dbReference type="ARBA" id="ARBA00022801"/>
    </source>
</evidence>
<dbReference type="EMBL" id="AOMB01000017">
    <property type="protein sequence ID" value="EMA39561.1"/>
    <property type="molecule type" value="Genomic_DNA"/>
</dbReference>
<gene>
    <name evidence="6" type="ORF">C447_06271</name>
</gene>
<protein>
    <submittedName>
        <fullName evidence="6">Endoglucanase family protein</fullName>
    </submittedName>
</protein>
<evidence type="ECO:0000259" key="5">
    <source>
        <dbReference type="PROSITE" id="PS51764"/>
    </source>
</evidence>
<dbReference type="PANTHER" id="PTHR40079:SF4">
    <property type="entry name" value="GH26 DOMAIN-CONTAINING PROTEIN-RELATED"/>
    <property type="match status" value="1"/>
</dbReference>
<dbReference type="InterPro" id="IPR017853">
    <property type="entry name" value="GH"/>
</dbReference>
<dbReference type="AlphaFoldDB" id="M0M1L5"/>
<name>M0M1L5_9EURY</name>
<evidence type="ECO:0000256" key="1">
    <source>
        <dbReference type="ARBA" id="ARBA00007754"/>
    </source>
</evidence>
<evidence type="ECO:0000256" key="4">
    <source>
        <dbReference type="SAM" id="MobiDB-lite"/>
    </source>
</evidence>
<dbReference type="PATRIC" id="fig|1132509.6.peg.1430"/>
<reference evidence="6 7" key="1">
    <citation type="journal article" date="2014" name="PLoS Genet.">
        <title>Phylogenetically driven sequencing of extremely halophilic archaea reveals strategies for static and dynamic osmo-response.</title>
        <authorList>
            <person name="Becker E.A."/>
            <person name="Seitzer P.M."/>
            <person name="Tritt A."/>
            <person name="Larsen D."/>
            <person name="Krusor M."/>
            <person name="Yao A.I."/>
            <person name="Wu D."/>
            <person name="Madern D."/>
            <person name="Eisen J.A."/>
            <person name="Darling A.E."/>
            <person name="Facciotti M.T."/>
        </authorList>
    </citation>
    <scope>NUCLEOTIDE SEQUENCE [LARGE SCALE GENOMIC DNA]</scope>
    <source>
        <strain evidence="6 7">100A6</strain>
    </source>
</reference>
<keyword evidence="3" id="KW-0326">Glycosidase</keyword>
<comment type="similarity">
    <text evidence="1">Belongs to the glycosyl hydrolase 26 family.</text>
</comment>
<dbReference type="SUPFAM" id="SSF51445">
    <property type="entry name" value="(Trans)glycosidases"/>
    <property type="match status" value="1"/>
</dbReference>
<comment type="caution">
    <text evidence="6">The sequence shown here is derived from an EMBL/GenBank/DDBJ whole genome shotgun (WGS) entry which is preliminary data.</text>
</comment>
<dbReference type="GO" id="GO:0016985">
    <property type="term" value="F:mannan endo-1,4-beta-mannosidase activity"/>
    <property type="evidence" value="ECO:0007669"/>
    <property type="project" value="InterPro"/>
</dbReference>
<dbReference type="Pfam" id="PF02156">
    <property type="entry name" value="Glyco_hydro_26"/>
    <property type="match status" value="1"/>
</dbReference>
<organism evidence="6 7">
    <name type="scientific">Halococcus hamelinensis 100A6</name>
    <dbReference type="NCBI Taxonomy" id="1132509"/>
    <lineage>
        <taxon>Archaea</taxon>
        <taxon>Methanobacteriati</taxon>
        <taxon>Methanobacteriota</taxon>
        <taxon>Stenosarchaea group</taxon>
        <taxon>Halobacteria</taxon>
        <taxon>Halobacteriales</taxon>
        <taxon>Halococcaceae</taxon>
        <taxon>Halococcus</taxon>
    </lineage>
</organism>
<dbReference type="InterPro" id="IPR022790">
    <property type="entry name" value="GH26_dom"/>
</dbReference>